<comment type="similarity">
    <text evidence="1">Belongs to the WD repeat mio family.</text>
</comment>
<evidence type="ECO:0000256" key="3">
    <source>
        <dbReference type="ARBA" id="ARBA00022737"/>
    </source>
</evidence>
<protein>
    <submittedName>
        <fullName evidence="6">Uncharacterized protein</fullName>
    </submittedName>
</protein>
<dbReference type="Gene3D" id="2.130.10.10">
    <property type="entry name" value="YVTN repeat-like/Quinoprotein amine dehydrogenase"/>
    <property type="match status" value="1"/>
</dbReference>
<dbReference type="GO" id="GO:0005737">
    <property type="term" value="C:cytoplasm"/>
    <property type="evidence" value="ECO:0007669"/>
    <property type="project" value="TreeGrafter"/>
</dbReference>
<evidence type="ECO:0000259" key="4">
    <source>
        <dbReference type="Pfam" id="PF17034"/>
    </source>
</evidence>
<evidence type="ECO:0000313" key="6">
    <source>
        <dbReference type="EMBL" id="GAX24605.1"/>
    </source>
</evidence>
<dbReference type="AlphaFoldDB" id="A0A1Z5KEQ7"/>
<gene>
    <name evidence="6" type="ORF">FisN_4Hh123</name>
</gene>
<keyword evidence="7" id="KW-1185">Reference proteome</keyword>
<dbReference type="CDD" id="cd16691">
    <property type="entry name" value="mRING-H2-C3H3C2_Mio"/>
    <property type="match status" value="1"/>
</dbReference>
<dbReference type="Pfam" id="PF21719">
    <property type="entry name" value="MIOS_a-sol"/>
    <property type="match status" value="1"/>
</dbReference>
<dbReference type="InterPro" id="IPR037593">
    <property type="entry name" value="MIOS/Sea4"/>
</dbReference>
<dbReference type="InterPro" id="IPR049092">
    <property type="entry name" value="MIOS_a-sol"/>
</dbReference>
<dbReference type="InParanoid" id="A0A1Z5KEQ7"/>
<evidence type="ECO:0000313" key="7">
    <source>
        <dbReference type="Proteomes" id="UP000198406"/>
    </source>
</evidence>
<feature type="domain" description="GATOR2 complex protein MIO zinc-ribbon like" evidence="4">
    <location>
        <begin position="825"/>
        <end position="938"/>
    </location>
</feature>
<dbReference type="OrthoDB" id="341486at2759"/>
<dbReference type="InterPro" id="IPR031488">
    <property type="entry name" value="Zn_ribbon_mio"/>
</dbReference>
<proteinExistence type="inferred from homology"/>
<dbReference type="EMBL" id="BDSP01000211">
    <property type="protein sequence ID" value="GAX24605.1"/>
    <property type="molecule type" value="Genomic_DNA"/>
</dbReference>
<accession>A0A1Z5KEQ7</accession>
<dbReference type="PANTHER" id="PTHR16453">
    <property type="entry name" value="WD40 DOMAIN-CONTAINING PROTEIN MIO FAMILY MEMBER"/>
    <property type="match status" value="1"/>
</dbReference>
<reference evidence="6 7" key="1">
    <citation type="journal article" date="2015" name="Plant Cell">
        <title>Oil accumulation by the oleaginous diatom Fistulifera solaris as revealed by the genome and transcriptome.</title>
        <authorList>
            <person name="Tanaka T."/>
            <person name="Maeda Y."/>
            <person name="Veluchamy A."/>
            <person name="Tanaka M."/>
            <person name="Abida H."/>
            <person name="Marechal E."/>
            <person name="Bowler C."/>
            <person name="Muto M."/>
            <person name="Sunaga Y."/>
            <person name="Tanaka M."/>
            <person name="Yoshino T."/>
            <person name="Taniguchi T."/>
            <person name="Fukuda Y."/>
            <person name="Nemoto M."/>
            <person name="Matsumoto M."/>
            <person name="Wong P.S."/>
            <person name="Aburatani S."/>
            <person name="Fujibuchi W."/>
        </authorList>
    </citation>
    <scope>NUCLEOTIDE SEQUENCE [LARGE SCALE GENOMIC DNA]</scope>
    <source>
        <strain evidence="6 7">JPCC DA0580</strain>
    </source>
</reference>
<evidence type="ECO:0000256" key="1">
    <source>
        <dbReference type="ARBA" id="ARBA00009713"/>
    </source>
</evidence>
<dbReference type="PANTHER" id="PTHR16453:SF9">
    <property type="entry name" value="GATOR COMPLEX PROTEIN MIOS"/>
    <property type="match status" value="1"/>
</dbReference>
<evidence type="ECO:0000256" key="2">
    <source>
        <dbReference type="ARBA" id="ARBA00022574"/>
    </source>
</evidence>
<dbReference type="SUPFAM" id="SSF50978">
    <property type="entry name" value="WD40 repeat-like"/>
    <property type="match status" value="1"/>
</dbReference>
<feature type="domain" description="MIOS-like alpha-solenoid" evidence="5">
    <location>
        <begin position="474"/>
        <end position="680"/>
    </location>
</feature>
<keyword evidence="2" id="KW-0853">WD repeat</keyword>
<dbReference type="InterPro" id="IPR015943">
    <property type="entry name" value="WD40/YVTN_repeat-like_dom_sf"/>
</dbReference>
<sequence length="943" mass="105312">MQLNSIRGTTATTANVAEDKTRSYPKQQVLFCDYDQLAVINCHPESSSSRKNGPVLMEWKQVIFNENGKLFDVQTRKQSRGNPSLGLSVSSTCLDVLSTKVCATGLTTGALCLHSFDTGTVEYYHLPRNHRPATAVACHGGHQVAVGLMGNVDNNHHPRASSMASGGMNTIGQGTNLPTGAQASDRDYGAFVWEPPRKTPVYKLSHQLGVTALHWLDASLLVGNRHQWQWYDLRQRQPVSVVNAKVSHLTSLSADANRNSHLVISSHKSIVQLWDARRLATPVSEIKVSFPSGSNDEVTGLKVIPNSEQLFLLTDESLLEYNLNNTSRPVHVNTILSRSQRMVDFALYPFASAETGGAEERTPNQRAVSQLFPNRVVAIVDENDSNQNRTYEISTQKKSTIQTLARQPLAPLAWSQRQLVHGFGRTLWADNNDSTNKDIDDNLLTWKFTLQPMHNIQLLRNHTPPDSQLSQERHDALLRVWHWLERVEEMEENKPINHAGVGDVLLLNKDTSSEMQSFSEELGCRIFESKDRLDVLDSCGWAGKYDLFNVLGQCEAMQAYERAAALAIWHGDLGAAVDTLQRGAQILRDSDKSCEKNSAYAELLDLAAISVAGFRGDFESAKSSVWRRTCANLLKRPGFEEGRAAYVKSALKFLIALDNQQVIHDDTLSLADRVAFCCRFAEQSDLKKFLENTINHCKETGNLEGVTITGISKDGIEIIQAYVDRYADVATAALITSRVILPPEWTTERRVCTEWLESFRSILNSCQMWQTRAIFDVDRSELLRRFKARQMPALSNSRRAIPMRRSKGPDPDVHVAIPSQLDARCNYCNSSLGLKNQDGAPNQWLSKMKPVLSCCPTCRKPLPRCSICMLSLGVLNPFVELTKDRSKNADSQSLGSLPFAEWFTWCMRCKHGGHAHHLVGWFSKHNVCPVSDCDCNCQFDGST</sequence>
<name>A0A1Z5KEQ7_FISSO</name>
<dbReference type="Proteomes" id="UP000198406">
    <property type="component" value="Unassembled WGS sequence"/>
</dbReference>
<dbReference type="Pfam" id="PF17034">
    <property type="entry name" value="zinc_ribbon_16"/>
    <property type="match status" value="1"/>
</dbReference>
<evidence type="ECO:0000259" key="5">
    <source>
        <dbReference type="Pfam" id="PF21719"/>
    </source>
</evidence>
<comment type="caution">
    <text evidence="6">The sequence shown here is derived from an EMBL/GenBank/DDBJ whole genome shotgun (WGS) entry which is preliminary data.</text>
</comment>
<dbReference type="InterPro" id="IPR036322">
    <property type="entry name" value="WD40_repeat_dom_sf"/>
</dbReference>
<keyword evidence="3" id="KW-0677">Repeat</keyword>
<organism evidence="6 7">
    <name type="scientific">Fistulifera solaris</name>
    <name type="common">Oleaginous diatom</name>
    <dbReference type="NCBI Taxonomy" id="1519565"/>
    <lineage>
        <taxon>Eukaryota</taxon>
        <taxon>Sar</taxon>
        <taxon>Stramenopiles</taxon>
        <taxon>Ochrophyta</taxon>
        <taxon>Bacillariophyta</taxon>
        <taxon>Bacillariophyceae</taxon>
        <taxon>Bacillariophycidae</taxon>
        <taxon>Naviculales</taxon>
        <taxon>Naviculaceae</taxon>
        <taxon>Fistulifera</taxon>
    </lineage>
</organism>